<dbReference type="PROSITE" id="PS52050">
    <property type="entry name" value="WYL"/>
    <property type="match status" value="1"/>
</dbReference>
<dbReference type="EMBL" id="RHHR01000015">
    <property type="protein sequence ID" value="RNB74247.1"/>
    <property type="molecule type" value="Genomic_DNA"/>
</dbReference>
<dbReference type="Proteomes" id="UP000282028">
    <property type="component" value="Unassembled WGS sequence"/>
</dbReference>
<sequence>MNGAFRGSFWKGSWYTVGFCHLRQELRSFRVDRIIDLEPSDHSFQRPAHFSAKDFLLGQLLPGSDQASSLLKVCIHGEKQVLDELCKHWLFGHTLIKRTANVAEFGLNIESVLTYVPYFLFPYGKAIRIAEPQILISRMVEVMTGMASYYQEMLSANSDLEAMENQFVHRKEDESDGKIRYKYCCRRHRF</sequence>
<dbReference type="InterPro" id="IPR026881">
    <property type="entry name" value="WYL_dom"/>
</dbReference>
<organism evidence="2 3">
    <name type="scientific">Brevibacillus invocatus</name>
    <dbReference type="NCBI Taxonomy" id="173959"/>
    <lineage>
        <taxon>Bacteria</taxon>
        <taxon>Bacillati</taxon>
        <taxon>Bacillota</taxon>
        <taxon>Bacilli</taxon>
        <taxon>Bacillales</taxon>
        <taxon>Paenibacillaceae</taxon>
        <taxon>Brevibacillus</taxon>
    </lineage>
</organism>
<comment type="caution">
    <text evidence="2">The sequence shown here is derived from an EMBL/GenBank/DDBJ whole genome shotgun (WGS) entry which is preliminary data.</text>
</comment>
<evidence type="ECO:0000313" key="3">
    <source>
        <dbReference type="Proteomes" id="UP000282028"/>
    </source>
</evidence>
<proteinExistence type="predicted"/>
<dbReference type="AlphaFoldDB" id="A0A3M8CFY5"/>
<dbReference type="PANTHER" id="PTHR34580">
    <property type="match status" value="1"/>
</dbReference>
<protein>
    <submittedName>
        <fullName evidence="2">WYL domain-containing protein</fullName>
    </submittedName>
</protein>
<accession>A0A3M8CFY5</accession>
<dbReference type="InterPro" id="IPR051534">
    <property type="entry name" value="CBASS_pafABC_assoc_protein"/>
</dbReference>
<dbReference type="RefSeq" id="WP_122909107.1">
    <property type="nucleotide sequence ID" value="NZ_CBCSBE010000003.1"/>
</dbReference>
<dbReference type="Pfam" id="PF13280">
    <property type="entry name" value="WYL"/>
    <property type="match status" value="1"/>
</dbReference>
<feature type="domain" description="WYL" evidence="1">
    <location>
        <begin position="9"/>
        <end position="38"/>
    </location>
</feature>
<name>A0A3M8CFY5_9BACL</name>
<gene>
    <name evidence="2" type="ORF">EDM52_11435</name>
</gene>
<dbReference type="OrthoDB" id="9767131at2"/>
<evidence type="ECO:0000313" key="2">
    <source>
        <dbReference type="EMBL" id="RNB74247.1"/>
    </source>
</evidence>
<keyword evidence="3" id="KW-1185">Reference proteome</keyword>
<reference evidence="2 3" key="1">
    <citation type="submission" date="2018-10" db="EMBL/GenBank/DDBJ databases">
        <title>Phylogenomics of Brevibacillus.</title>
        <authorList>
            <person name="Dunlap C."/>
        </authorList>
    </citation>
    <scope>NUCLEOTIDE SEQUENCE [LARGE SCALE GENOMIC DNA]</scope>
    <source>
        <strain evidence="2 3">JCM 12215</strain>
    </source>
</reference>
<dbReference type="PANTHER" id="PTHR34580:SF3">
    <property type="entry name" value="PROTEIN PAFB"/>
    <property type="match status" value="1"/>
</dbReference>
<evidence type="ECO:0000259" key="1">
    <source>
        <dbReference type="Pfam" id="PF13280"/>
    </source>
</evidence>